<dbReference type="Pfam" id="PF02013">
    <property type="entry name" value="CBM_10"/>
    <property type="match status" value="3"/>
</dbReference>
<keyword evidence="7 10" id="KW-0119">Carbohydrate metabolism</keyword>
<dbReference type="PROSITE" id="PS51763">
    <property type="entry name" value="CBM10"/>
    <property type="match status" value="3"/>
</dbReference>
<dbReference type="InterPro" id="IPR008928">
    <property type="entry name" value="6-hairpin_glycosidase_sf"/>
</dbReference>
<dbReference type="SUPFAM" id="SSF48208">
    <property type="entry name" value="Six-hairpin glycosidases"/>
    <property type="match status" value="1"/>
</dbReference>
<dbReference type="PROSITE" id="PS00698">
    <property type="entry name" value="GH9_3"/>
    <property type="match status" value="1"/>
</dbReference>
<evidence type="ECO:0000256" key="8">
    <source>
        <dbReference type="ARBA" id="ARBA00023295"/>
    </source>
</evidence>
<dbReference type="Gene3D" id="2.60.40.290">
    <property type="match status" value="1"/>
</dbReference>
<comment type="catalytic activity">
    <reaction evidence="1 11">
        <text>Endohydrolysis of (1-&gt;4)-beta-D-glucosidic linkages in cellulose, lichenin and cereal beta-D-glucans.</text>
        <dbReference type="EC" id="3.2.1.4"/>
    </reaction>
</comment>
<evidence type="ECO:0000256" key="10">
    <source>
        <dbReference type="PROSITE-ProRule" id="PRU10060"/>
    </source>
</evidence>
<dbReference type="EMBL" id="MCOG01000185">
    <property type="protein sequence ID" value="ORY28533.1"/>
    <property type="molecule type" value="Genomic_DNA"/>
</dbReference>
<evidence type="ECO:0000256" key="9">
    <source>
        <dbReference type="ARBA" id="ARBA00023326"/>
    </source>
</evidence>
<feature type="compositionally biased region" description="Low complexity" evidence="12">
    <location>
        <begin position="100"/>
        <end position="117"/>
    </location>
</feature>
<comment type="similarity">
    <text evidence="2 10 11">Belongs to the glycosyl hydrolase 9 (cellulase E) family.</text>
</comment>
<feature type="domain" description="CBM10" evidence="13">
    <location>
        <begin position="21"/>
        <end position="58"/>
    </location>
</feature>
<dbReference type="OrthoDB" id="10257085at2759"/>
<dbReference type="Gene3D" id="1.50.10.10">
    <property type="match status" value="1"/>
</dbReference>
<sequence length="742" mass="83307">MRKYTIISILGLLTTNVIADNCWSESLGYPCCTKTTEVVSEDSDGQWGLENDNWCGIVSSSPEKECFSTPDYPCCSSCQTIYSDNDGDWGCGIKDSCKKTTTTTTTTPIKPSTSPTPQQEDSCWAEKLGYKCCKECTVTYNDENGDWGFENGDWCGILRTCTVNKDIDLEKPYEAIEDPKKIHTRDYARILNLNLRFYECNWSGKAPEHKQVYWRYDSALEDGADVGLDLSIYYDAGDHVKFNLPMSYAMTMLAWGGIDLYDNYVAAGQIDYLVQIVNHGADYFVKCHPEKEVIYAQVGLGDVDHCFWVPPELMTMERPAVCKLTPENGASDVTAQMAAALASASILNKMVGNTEKSELYLKHAIEIYDFADKYRDVYGNPCPEGASFYPSASYKDELVWGAAWVYRASGDEKYYEKADSYYDSLGLSGRVLIGPISWDDAVNNLINIILVFGSNWKRYLGEAQTYVDQYLNDKSARTDAGMLWYSAVSGWGSARHAMAGVFLYCIFNTYHKPTDPKYFNFIQQQADYILGNNPFNRSLVVGSIPGHDPLNVHHRGSHGGYSPISLPEHNMYTLYGALAGGPLQDDSWDDDRNNYITNEVSCDYNAGVTGVMAYLTPWTVPDNFEIDESEPEADAHLILNIEKTWADVYRIIADVETKLPTPAWEVEFTLPEGHVFDDYSATNCEVVSYDEKTRVLRFKNTPWNGPLTANLTESFGFQCHGLAEEVSDDGKTILETKDRDSE</sequence>
<gene>
    <name evidence="14" type="ORF">LY90DRAFT_705678</name>
</gene>
<proteinExistence type="inferred from homology"/>
<dbReference type="GO" id="GO:0030245">
    <property type="term" value="P:cellulose catabolic process"/>
    <property type="evidence" value="ECO:0007669"/>
    <property type="project" value="UniProtKB-KW"/>
</dbReference>
<name>A0A1Y2B143_9FUNG</name>
<dbReference type="InterPro" id="IPR001701">
    <property type="entry name" value="Glyco_hydro_9"/>
</dbReference>
<keyword evidence="3 11" id="KW-0732">Signal</keyword>
<feature type="region of interest" description="Disordered" evidence="12">
    <location>
        <begin position="100"/>
        <end position="119"/>
    </location>
</feature>
<dbReference type="AlphaFoldDB" id="A0A1Y2B143"/>
<feature type="domain" description="CBM10" evidence="13">
    <location>
        <begin position="122"/>
        <end position="158"/>
    </location>
</feature>
<dbReference type="STRING" id="1754190.A0A1Y2B143"/>
<evidence type="ECO:0000256" key="4">
    <source>
        <dbReference type="ARBA" id="ARBA00022737"/>
    </source>
</evidence>
<evidence type="ECO:0000256" key="11">
    <source>
        <dbReference type="RuleBase" id="RU361166"/>
    </source>
</evidence>
<feature type="domain" description="CBM10" evidence="13">
    <location>
        <begin position="65"/>
        <end position="100"/>
    </location>
</feature>
<keyword evidence="5 10" id="KW-0378">Hydrolase</keyword>
<evidence type="ECO:0000256" key="7">
    <source>
        <dbReference type="ARBA" id="ARBA00023277"/>
    </source>
</evidence>
<feature type="active site" evidence="10">
    <location>
        <position position="590"/>
    </location>
</feature>
<keyword evidence="8 10" id="KW-0326">Glycosidase</keyword>
<evidence type="ECO:0000256" key="5">
    <source>
        <dbReference type="ARBA" id="ARBA00022801"/>
    </source>
</evidence>
<feature type="active site" evidence="10">
    <location>
        <position position="599"/>
    </location>
</feature>
<dbReference type="InterPro" id="IPR002883">
    <property type="entry name" value="CBM10/Dockerin_dom"/>
</dbReference>
<evidence type="ECO:0000256" key="12">
    <source>
        <dbReference type="SAM" id="MobiDB-lite"/>
    </source>
</evidence>
<evidence type="ECO:0000313" key="15">
    <source>
        <dbReference type="Proteomes" id="UP000193920"/>
    </source>
</evidence>
<protein>
    <recommendedName>
        <fullName evidence="11">Endoglucanase</fullName>
        <ecNumber evidence="11">3.2.1.4</ecNumber>
    </recommendedName>
</protein>
<dbReference type="EC" id="3.2.1.4" evidence="11"/>
<keyword evidence="6 11" id="KW-0136">Cellulose degradation</keyword>
<dbReference type="Pfam" id="PF00759">
    <property type="entry name" value="Glyco_hydro_9"/>
    <property type="match status" value="1"/>
</dbReference>
<keyword evidence="15" id="KW-1185">Reference proteome</keyword>
<evidence type="ECO:0000256" key="3">
    <source>
        <dbReference type="ARBA" id="ARBA00022729"/>
    </source>
</evidence>
<accession>A0A1Y2B143</accession>
<reference evidence="14 15" key="1">
    <citation type="submission" date="2016-08" db="EMBL/GenBank/DDBJ databases">
        <title>A Parts List for Fungal Cellulosomes Revealed by Comparative Genomics.</title>
        <authorList>
            <consortium name="DOE Joint Genome Institute"/>
            <person name="Haitjema C.H."/>
            <person name="Gilmore S.P."/>
            <person name="Henske J.K."/>
            <person name="Solomon K.V."/>
            <person name="De Groot R."/>
            <person name="Kuo A."/>
            <person name="Mondo S.J."/>
            <person name="Salamov A.A."/>
            <person name="Labutti K."/>
            <person name="Zhao Z."/>
            <person name="Chiniquy J."/>
            <person name="Barry K."/>
            <person name="Brewer H.M."/>
            <person name="Purvine S.O."/>
            <person name="Wright A.T."/>
            <person name="Boxma B."/>
            <person name="Van Alen T."/>
            <person name="Hackstein J.H."/>
            <person name="Baker S.E."/>
            <person name="Grigoriev I.V."/>
            <person name="O'Malley M.A."/>
        </authorList>
    </citation>
    <scope>NUCLEOTIDE SEQUENCE [LARGE SCALE GENOMIC DNA]</scope>
    <source>
        <strain evidence="14 15">G1</strain>
    </source>
</reference>
<dbReference type="Gene3D" id="3.90.1220.10">
    <property type="entry name" value="Cellulose docking domain, dockering"/>
    <property type="match status" value="3"/>
</dbReference>
<keyword evidence="9 10" id="KW-0624">Polysaccharide degradation</keyword>
<dbReference type="InterPro" id="IPR033126">
    <property type="entry name" value="Glyco_hydro_9_Asp/Glu_AS"/>
</dbReference>
<comment type="caution">
    <text evidence="14">The sequence shown here is derived from an EMBL/GenBank/DDBJ whole genome shotgun (WGS) entry which is preliminary data.</text>
</comment>
<feature type="signal peptide" evidence="11">
    <location>
        <begin position="1"/>
        <end position="19"/>
    </location>
</feature>
<dbReference type="InterPro" id="IPR009034">
    <property type="entry name" value="Dockerin_dom_fun_sf"/>
</dbReference>
<dbReference type="Proteomes" id="UP000193920">
    <property type="component" value="Unassembled WGS sequence"/>
</dbReference>
<evidence type="ECO:0000256" key="2">
    <source>
        <dbReference type="ARBA" id="ARBA00007072"/>
    </source>
</evidence>
<evidence type="ECO:0000313" key="14">
    <source>
        <dbReference type="EMBL" id="ORY28533.1"/>
    </source>
</evidence>
<evidence type="ECO:0000259" key="13">
    <source>
        <dbReference type="PROSITE" id="PS51763"/>
    </source>
</evidence>
<organism evidence="14 15">
    <name type="scientific">Neocallimastix californiae</name>
    <dbReference type="NCBI Taxonomy" id="1754190"/>
    <lineage>
        <taxon>Eukaryota</taxon>
        <taxon>Fungi</taxon>
        <taxon>Fungi incertae sedis</taxon>
        <taxon>Chytridiomycota</taxon>
        <taxon>Chytridiomycota incertae sedis</taxon>
        <taxon>Neocallimastigomycetes</taxon>
        <taxon>Neocallimastigales</taxon>
        <taxon>Neocallimastigaceae</taxon>
        <taxon>Neocallimastix</taxon>
    </lineage>
</organism>
<feature type="chain" id="PRO_5011828691" description="Endoglucanase" evidence="11">
    <location>
        <begin position="20"/>
        <end position="742"/>
    </location>
</feature>
<dbReference type="PANTHER" id="PTHR22298">
    <property type="entry name" value="ENDO-1,4-BETA-GLUCANASE"/>
    <property type="match status" value="1"/>
</dbReference>
<dbReference type="GO" id="GO:0030247">
    <property type="term" value="F:polysaccharide binding"/>
    <property type="evidence" value="ECO:0007669"/>
    <property type="project" value="InterPro"/>
</dbReference>
<dbReference type="SUPFAM" id="SSF64571">
    <property type="entry name" value="Cellulose docking domain, dockering"/>
    <property type="match status" value="3"/>
</dbReference>
<dbReference type="InterPro" id="IPR012291">
    <property type="entry name" value="CBM2_carb-bd_dom_sf"/>
</dbReference>
<dbReference type="GO" id="GO:0008810">
    <property type="term" value="F:cellulase activity"/>
    <property type="evidence" value="ECO:0007669"/>
    <property type="project" value="UniProtKB-EC"/>
</dbReference>
<dbReference type="InterPro" id="IPR012341">
    <property type="entry name" value="6hp_glycosidase-like_sf"/>
</dbReference>
<keyword evidence="4" id="KW-0677">Repeat</keyword>
<evidence type="ECO:0000256" key="1">
    <source>
        <dbReference type="ARBA" id="ARBA00000966"/>
    </source>
</evidence>
<evidence type="ECO:0000256" key="6">
    <source>
        <dbReference type="ARBA" id="ARBA00023001"/>
    </source>
</evidence>